<dbReference type="InterPro" id="IPR029058">
    <property type="entry name" value="AB_hydrolase_fold"/>
</dbReference>
<evidence type="ECO:0000256" key="1">
    <source>
        <dbReference type="SAM" id="MobiDB-lite"/>
    </source>
</evidence>
<organism evidence="3 4">
    <name type="scientific">Nocardioides silvaticus</name>
    <dbReference type="NCBI Taxonomy" id="2201891"/>
    <lineage>
        <taxon>Bacteria</taxon>
        <taxon>Bacillati</taxon>
        <taxon>Actinomycetota</taxon>
        <taxon>Actinomycetes</taxon>
        <taxon>Propionibacteriales</taxon>
        <taxon>Nocardioidaceae</taxon>
        <taxon>Nocardioides</taxon>
    </lineage>
</organism>
<dbReference type="SUPFAM" id="SSF53474">
    <property type="entry name" value="alpha/beta-Hydrolases"/>
    <property type="match status" value="1"/>
</dbReference>
<sequence>MPAAARTPAPPPSVQSLSVATAHSPKAAGISPRLDTPSRQSARPTRRPEGSGYSMTEGGTPDDRAPKPIRRHAACGEDVRGEDGHCGGMSTRLADWPSVTDTFLDVDGRQVRVLEAAGRRRSSRAPQLLVHGLGGSSVTWIEVIEGLAEYGPVVAVDLPGFGRTPVTDDDPLTIRGYVDFVLAVADSLGWDSFTLHGNSMGGLIGTLLAAYHPERIDSLVLVSPGLPPRTPLGFLNPSRATIEGMLPIAISSLTALALGLVGLAGPALDERRNRALLKLIFPDPDGVDPAVLDLMAADFAEDIEGVDRRRALLAATCSISTMWADPRRSWRAVRKVQAPTLVLGGTQDALVPARVLRSVLAARPDWEGHVLDDRRHALMLEDPESYLRLFDAWHESAAAA</sequence>
<dbReference type="Pfam" id="PF00561">
    <property type="entry name" value="Abhydrolase_1"/>
    <property type="match status" value="1"/>
</dbReference>
<accession>A0A316TDR2</accession>
<evidence type="ECO:0000313" key="3">
    <source>
        <dbReference type="EMBL" id="PWN01189.1"/>
    </source>
</evidence>
<dbReference type="EMBL" id="QGDD01000011">
    <property type="protein sequence ID" value="PWN01189.1"/>
    <property type="molecule type" value="Genomic_DNA"/>
</dbReference>
<dbReference type="Proteomes" id="UP000245507">
    <property type="component" value="Unassembled WGS sequence"/>
</dbReference>
<keyword evidence="4" id="KW-1185">Reference proteome</keyword>
<gene>
    <name evidence="3" type="ORF">DJ010_20350</name>
</gene>
<dbReference type="PRINTS" id="PR00111">
    <property type="entry name" value="ABHYDROLASE"/>
</dbReference>
<dbReference type="InterPro" id="IPR000073">
    <property type="entry name" value="AB_hydrolase_1"/>
</dbReference>
<reference evidence="3 4" key="1">
    <citation type="submission" date="2018-05" db="EMBL/GenBank/DDBJ databases">
        <title>Nocardioides silvaticus genome.</title>
        <authorList>
            <person name="Li C."/>
            <person name="Wang G."/>
        </authorList>
    </citation>
    <scope>NUCLEOTIDE SEQUENCE [LARGE SCALE GENOMIC DNA]</scope>
    <source>
        <strain evidence="3 4">CCTCC AB 2018079</strain>
    </source>
</reference>
<evidence type="ECO:0000259" key="2">
    <source>
        <dbReference type="Pfam" id="PF00561"/>
    </source>
</evidence>
<dbReference type="GO" id="GO:0016020">
    <property type="term" value="C:membrane"/>
    <property type="evidence" value="ECO:0007669"/>
    <property type="project" value="TreeGrafter"/>
</dbReference>
<dbReference type="PANTHER" id="PTHR43798">
    <property type="entry name" value="MONOACYLGLYCEROL LIPASE"/>
    <property type="match status" value="1"/>
</dbReference>
<dbReference type="PANTHER" id="PTHR43798:SF33">
    <property type="entry name" value="HYDROLASE, PUTATIVE (AFU_ORTHOLOGUE AFUA_2G14860)-RELATED"/>
    <property type="match status" value="1"/>
</dbReference>
<protein>
    <recommendedName>
        <fullName evidence="2">AB hydrolase-1 domain-containing protein</fullName>
    </recommendedName>
</protein>
<feature type="region of interest" description="Disordered" evidence="1">
    <location>
        <begin position="1"/>
        <end position="68"/>
    </location>
</feature>
<comment type="caution">
    <text evidence="3">The sequence shown here is derived from an EMBL/GenBank/DDBJ whole genome shotgun (WGS) entry which is preliminary data.</text>
</comment>
<dbReference type="Gene3D" id="3.40.50.1820">
    <property type="entry name" value="alpha/beta hydrolase"/>
    <property type="match status" value="1"/>
</dbReference>
<name>A0A316TDR2_9ACTN</name>
<evidence type="ECO:0000313" key="4">
    <source>
        <dbReference type="Proteomes" id="UP000245507"/>
    </source>
</evidence>
<feature type="domain" description="AB hydrolase-1" evidence="2">
    <location>
        <begin position="128"/>
        <end position="383"/>
    </location>
</feature>
<dbReference type="AlphaFoldDB" id="A0A316TDR2"/>
<dbReference type="GO" id="GO:0003824">
    <property type="term" value="F:catalytic activity"/>
    <property type="evidence" value="ECO:0007669"/>
    <property type="project" value="UniProtKB-ARBA"/>
</dbReference>
<dbReference type="InterPro" id="IPR050266">
    <property type="entry name" value="AB_hydrolase_sf"/>
</dbReference>
<proteinExistence type="predicted"/>